<evidence type="ECO:0000313" key="13">
    <source>
        <dbReference type="Proteomes" id="UP000001726"/>
    </source>
</evidence>
<dbReference type="KEGG" id="eta:ETA_pET450090"/>
<evidence type="ECO:0000256" key="7">
    <source>
        <dbReference type="ARBA" id="ARBA00022525"/>
    </source>
</evidence>
<evidence type="ECO:0000256" key="1">
    <source>
        <dbReference type="ARBA" id="ARBA00004429"/>
    </source>
</evidence>
<comment type="subunit">
    <text evidence="10">Monomer. Interacts with itself to form filaments; also interacts with TraQ.</text>
</comment>
<keyword evidence="13" id="KW-1185">Reference proteome</keyword>
<keyword evidence="7" id="KW-0964">Secreted</keyword>
<keyword evidence="12" id="KW-0614">Plasmid</keyword>
<keyword evidence="11" id="KW-0812">Transmembrane</keyword>
<dbReference type="RefSeq" id="WP_012443470.1">
    <property type="nucleotide sequence ID" value="NC_010699.1"/>
</dbReference>
<dbReference type="Pfam" id="PF05513">
    <property type="entry name" value="TraA"/>
    <property type="match status" value="1"/>
</dbReference>
<protein>
    <recommendedName>
        <fullName evidence="4">Pilin</fullName>
    </recommendedName>
</protein>
<evidence type="ECO:0000256" key="10">
    <source>
        <dbReference type="ARBA" id="ARBA00026027"/>
    </source>
</evidence>
<accession>B2VB05</accession>
<reference evidence="12 13" key="1">
    <citation type="journal article" date="2008" name="Environ. Microbiol.">
        <title>The genome of Erwinia tasmaniensis strain Et1/99, a non-pathogenic bacterium in the genus Erwinia.</title>
        <authorList>
            <person name="Kube M."/>
            <person name="Migdoll A.M."/>
            <person name="Mueller I."/>
            <person name="Kuhl H."/>
            <person name="Beck A."/>
            <person name="Reinhardt R."/>
            <person name="Geider K."/>
        </authorList>
    </citation>
    <scope>NUCLEOTIDE SEQUENCE [LARGE SCALE GENOMIC DNA]</scope>
    <source>
        <strain evidence="13">DSM 17950 / CFBP 7177 / CIP 109463 / NCPPB 4357 / Et1/99</strain>
        <plasmid evidence="13">pET45</plasmid>
    </source>
</reference>
<feature type="transmembrane region" description="Helical" evidence="11">
    <location>
        <begin position="86"/>
        <end position="104"/>
    </location>
</feature>
<dbReference type="GO" id="GO:0005886">
    <property type="term" value="C:plasma membrane"/>
    <property type="evidence" value="ECO:0007669"/>
    <property type="project" value="UniProtKB-SubCell"/>
</dbReference>
<keyword evidence="11" id="KW-1133">Transmembrane helix</keyword>
<dbReference type="AlphaFoldDB" id="B2VB05"/>
<evidence type="ECO:0000256" key="5">
    <source>
        <dbReference type="ARBA" id="ARBA00022475"/>
    </source>
</evidence>
<evidence type="ECO:0000313" key="12">
    <source>
        <dbReference type="EMBL" id="CAO94953.1"/>
    </source>
</evidence>
<dbReference type="HOGENOM" id="CLU_145938_0_0_6"/>
<evidence type="ECO:0000256" key="9">
    <source>
        <dbReference type="ARBA" id="ARBA00023136"/>
    </source>
</evidence>
<name>B2VB05_ERWT9</name>
<gene>
    <name evidence="12" type="primary">traA</name>
    <name evidence="12" type="ordered locus">ETA_pET450090</name>
</gene>
<keyword evidence="9 11" id="KW-0472">Membrane</keyword>
<keyword evidence="6" id="KW-0997">Cell inner membrane</keyword>
<geneLocation type="plasmid" evidence="12 13">
    <name>pET45</name>
</geneLocation>
<evidence type="ECO:0000256" key="8">
    <source>
        <dbReference type="ARBA" id="ARBA00022971"/>
    </source>
</evidence>
<dbReference type="OrthoDB" id="6614132at2"/>
<evidence type="ECO:0000256" key="11">
    <source>
        <dbReference type="SAM" id="Phobius"/>
    </source>
</evidence>
<keyword evidence="8" id="KW-0184">Conjugation</keyword>
<comment type="subcellular location">
    <subcellularLocation>
        <location evidence="1">Cell inner membrane</location>
        <topology evidence="1">Multi-pass membrane protein</topology>
    </subcellularLocation>
    <subcellularLocation>
        <location evidence="2">Secreted</location>
    </subcellularLocation>
</comment>
<sequence length="105" mass="11648">MKRALKSILNFSRANKKKLSIVMAAVTVCMLPEIAFSADSSTDLLQAQQATINSTFGHGSSLEKYFYIAEVFMSLIAYFRARTPMVFIGLIMVIIFTRIAFGIIG</sequence>
<evidence type="ECO:0000256" key="6">
    <source>
        <dbReference type="ARBA" id="ARBA00022519"/>
    </source>
</evidence>
<proteinExistence type="inferred from homology"/>
<organism evidence="12 13">
    <name type="scientific">Erwinia tasmaniensis (strain DSM 17950 / CFBP 7177 / CIP 109463 / NCPPB 4357 / Et1/99)</name>
    <dbReference type="NCBI Taxonomy" id="465817"/>
    <lineage>
        <taxon>Bacteria</taxon>
        <taxon>Pseudomonadati</taxon>
        <taxon>Pseudomonadota</taxon>
        <taxon>Gammaproteobacteria</taxon>
        <taxon>Enterobacterales</taxon>
        <taxon>Erwiniaceae</taxon>
        <taxon>Erwinia</taxon>
    </lineage>
</organism>
<keyword evidence="5" id="KW-1003">Cell membrane</keyword>
<comment type="similarity">
    <text evidence="3">Belongs to the TraA family.</text>
</comment>
<evidence type="ECO:0000256" key="3">
    <source>
        <dbReference type="ARBA" id="ARBA00009586"/>
    </source>
</evidence>
<dbReference type="Proteomes" id="UP000001726">
    <property type="component" value="Plasmid pET45"/>
</dbReference>
<evidence type="ECO:0000256" key="2">
    <source>
        <dbReference type="ARBA" id="ARBA00004613"/>
    </source>
</evidence>
<evidence type="ECO:0000256" key="4">
    <source>
        <dbReference type="ARBA" id="ARBA00018586"/>
    </source>
</evidence>
<dbReference type="GO" id="GO:0005576">
    <property type="term" value="C:extracellular region"/>
    <property type="evidence" value="ECO:0007669"/>
    <property type="project" value="UniProtKB-SubCell"/>
</dbReference>
<dbReference type="InterPro" id="IPR008873">
    <property type="entry name" value="TraA"/>
</dbReference>
<dbReference type="EMBL" id="CU468132">
    <property type="protein sequence ID" value="CAO94953.1"/>
    <property type="molecule type" value="Genomic_DNA"/>
</dbReference>